<evidence type="ECO:0000313" key="5">
    <source>
        <dbReference type="Proteomes" id="UP000217763"/>
    </source>
</evidence>
<dbReference type="KEGG" id="zdf:AN401_07150"/>
<dbReference type="Gene3D" id="3.30.1450.10">
    <property type="match status" value="1"/>
</dbReference>
<keyword evidence="1" id="KW-0732">Signal</keyword>
<reference evidence="5" key="1">
    <citation type="submission" date="2015-09" db="EMBL/GenBank/DDBJ databases">
        <authorList>
            <person name="Shao Z."/>
            <person name="Wang L."/>
        </authorList>
    </citation>
    <scope>NUCLEOTIDE SEQUENCE [LARGE SCALE GENOMIC DNA]</scope>
    <source>
        <strain evidence="5">F13-1</strain>
    </source>
</reference>
<protein>
    <recommendedName>
        <fullName evidence="3">Outer membrane protein assembly factor BamE domain-containing protein</fullName>
    </recommendedName>
</protein>
<evidence type="ECO:0000256" key="2">
    <source>
        <dbReference type="ARBA" id="ARBA00023136"/>
    </source>
</evidence>
<keyword evidence="2" id="KW-0472">Membrane</keyword>
<keyword evidence="5" id="KW-1185">Reference proteome</keyword>
<dbReference type="AlphaFoldDB" id="A0A291HNA5"/>
<dbReference type="Proteomes" id="UP000217763">
    <property type="component" value="Chromosome"/>
</dbReference>
<gene>
    <name evidence="4" type="ORF">AN401_07150</name>
</gene>
<dbReference type="InterPro" id="IPR037873">
    <property type="entry name" value="BamE-like"/>
</dbReference>
<name>A0A291HNA5_9GAMM</name>
<dbReference type="GO" id="GO:0019867">
    <property type="term" value="C:outer membrane"/>
    <property type="evidence" value="ECO:0007669"/>
    <property type="project" value="InterPro"/>
</dbReference>
<feature type="domain" description="Outer membrane protein assembly factor BamE" evidence="3">
    <location>
        <begin position="20"/>
        <end position="71"/>
    </location>
</feature>
<evidence type="ECO:0000256" key="1">
    <source>
        <dbReference type="ARBA" id="ARBA00022729"/>
    </source>
</evidence>
<dbReference type="PROSITE" id="PS51257">
    <property type="entry name" value="PROKAR_LIPOPROTEIN"/>
    <property type="match status" value="1"/>
</dbReference>
<evidence type="ECO:0000313" key="4">
    <source>
        <dbReference type="EMBL" id="ATG73660.1"/>
    </source>
</evidence>
<accession>A0A291HNA5</accession>
<sequence length="90" mass="9564">MHKTLLAGTLSALLLAGCAGTHFRWEDTERVQTGMTEAEVVSILGKPHARSQRGNISVLSWSYASAFGPARAVSYQFVDGRAAGITTVGK</sequence>
<dbReference type="RefSeq" id="WP_096778934.1">
    <property type="nucleotide sequence ID" value="NZ_CP012621.1"/>
</dbReference>
<dbReference type="InterPro" id="IPR007450">
    <property type="entry name" value="BamE_dom"/>
</dbReference>
<dbReference type="EMBL" id="CP012621">
    <property type="protein sequence ID" value="ATG73660.1"/>
    <property type="molecule type" value="Genomic_DNA"/>
</dbReference>
<dbReference type="Pfam" id="PF04355">
    <property type="entry name" value="BamE"/>
    <property type="match status" value="1"/>
</dbReference>
<proteinExistence type="predicted"/>
<evidence type="ECO:0000259" key="3">
    <source>
        <dbReference type="Pfam" id="PF04355"/>
    </source>
</evidence>
<organism evidence="4 5">
    <name type="scientific">Zobellella denitrificans</name>
    <dbReference type="NCBI Taxonomy" id="347534"/>
    <lineage>
        <taxon>Bacteria</taxon>
        <taxon>Pseudomonadati</taxon>
        <taxon>Pseudomonadota</taxon>
        <taxon>Gammaproteobacteria</taxon>
        <taxon>Aeromonadales</taxon>
        <taxon>Aeromonadaceae</taxon>
        <taxon>Zobellella</taxon>
    </lineage>
</organism>